<evidence type="ECO:0000256" key="1">
    <source>
        <dbReference type="SAM" id="MobiDB-lite"/>
    </source>
</evidence>
<sequence>METSKAEPADRNQAKAKLDQHDVKVRESEGKSDTVADQDLKIGNRNFGGLNEGMAEKRLRSRAKLCEEKSDLKRDLDSDVKKRRRYQMSIRYEEKMQAEADQRLKNSSDVSRS</sequence>
<gene>
    <name evidence="2" type="ORF">F511_33558</name>
</gene>
<feature type="region of interest" description="Disordered" evidence="1">
    <location>
        <begin position="1"/>
        <end position="37"/>
    </location>
</feature>
<name>A0A2Z7ACH4_9LAMI</name>
<proteinExistence type="predicted"/>
<feature type="region of interest" description="Disordered" evidence="1">
    <location>
        <begin position="93"/>
        <end position="113"/>
    </location>
</feature>
<dbReference type="AlphaFoldDB" id="A0A2Z7ACH4"/>
<organism evidence="2 3">
    <name type="scientific">Dorcoceras hygrometricum</name>
    <dbReference type="NCBI Taxonomy" id="472368"/>
    <lineage>
        <taxon>Eukaryota</taxon>
        <taxon>Viridiplantae</taxon>
        <taxon>Streptophyta</taxon>
        <taxon>Embryophyta</taxon>
        <taxon>Tracheophyta</taxon>
        <taxon>Spermatophyta</taxon>
        <taxon>Magnoliopsida</taxon>
        <taxon>eudicotyledons</taxon>
        <taxon>Gunneridae</taxon>
        <taxon>Pentapetalae</taxon>
        <taxon>asterids</taxon>
        <taxon>lamiids</taxon>
        <taxon>Lamiales</taxon>
        <taxon>Gesneriaceae</taxon>
        <taxon>Didymocarpoideae</taxon>
        <taxon>Trichosporeae</taxon>
        <taxon>Loxocarpinae</taxon>
        <taxon>Dorcoceras</taxon>
    </lineage>
</organism>
<evidence type="ECO:0000313" key="3">
    <source>
        <dbReference type="Proteomes" id="UP000250235"/>
    </source>
</evidence>
<keyword evidence="3" id="KW-1185">Reference proteome</keyword>
<accession>A0A2Z7ACH4</accession>
<dbReference type="Proteomes" id="UP000250235">
    <property type="component" value="Unassembled WGS sequence"/>
</dbReference>
<reference evidence="2 3" key="1">
    <citation type="journal article" date="2015" name="Proc. Natl. Acad. Sci. U.S.A.">
        <title>The resurrection genome of Boea hygrometrica: A blueprint for survival of dehydration.</title>
        <authorList>
            <person name="Xiao L."/>
            <person name="Yang G."/>
            <person name="Zhang L."/>
            <person name="Yang X."/>
            <person name="Zhao S."/>
            <person name="Ji Z."/>
            <person name="Zhou Q."/>
            <person name="Hu M."/>
            <person name="Wang Y."/>
            <person name="Chen M."/>
            <person name="Xu Y."/>
            <person name="Jin H."/>
            <person name="Xiao X."/>
            <person name="Hu G."/>
            <person name="Bao F."/>
            <person name="Hu Y."/>
            <person name="Wan P."/>
            <person name="Li L."/>
            <person name="Deng X."/>
            <person name="Kuang T."/>
            <person name="Xiang C."/>
            <person name="Zhu J.K."/>
            <person name="Oliver M.J."/>
            <person name="He Y."/>
        </authorList>
    </citation>
    <scope>NUCLEOTIDE SEQUENCE [LARGE SCALE GENOMIC DNA]</scope>
    <source>
        <strain evidence="3">cv. XS01</strain>
    </source>
</reference>
<evidence type="ECO:0000313" key="2">
    <source>
        <dbReference type="EMBL" id="KZV19321.1"/>
    </source>
</evidence>
<protein>
    <submittedName>
        <fullName evidence="2">Uncharacterized protein</fullName>
    </submittedName>
</protein>
<dbReference type="EMBL" id="KV016710">
    <property type="protein sequence ID" value="KZV19321.1"/>
    <property type="molecule type" value="Genomic_DNA"/>
</dbReference>